<dbReference type="Proteomes" id="UP001205740">
    <property type="component" value="Unassembled WGS sequence"/>
</dbReference>
<protein>
    <submittedName>
        <fullName evidence="2">Uncharacterized protein</fullName>
    </submittedName>
</protein>
<evidence type="ECO:0000256" key="1">
    <source>
        <dbReference type="SAM" id="Phobius"/>
    </source>
</evidence>
<accession>A0ABT1H7A1</accession>
<comment type="caution">
    <text evidence="2">The sequence shown here is derived from an EMBL/GenBank/DDBJ whole genome shotgun (WGS) entry which is preliminary data.</text>
</comment>
<name>A0ABT1H7A1_9NOCA</name>
<keyword evidence="1" id="KW-0472">Membrane</keyword>
<evidence type="ECO:0000313" key="2">
    <source>
        <dbReference type="EMBL" id="MCP2163129.1"/>
    </source>
</evidence>
<sequence length="68" mass="7360">MTRYIHRSHLLHHNRVLGGVCTCGNPDGGRWIRCAKYVLITAGITATTLIGIALTICVVAEAVTDIEI</sequence>
<evidence type="ECO:0000313" key="3">
    <source>
        <dbReference type="Proteomes" id="UP001205740"/>
    </source>
</evidence>
<organism evidence="2 3">
    <name type="scientific">Williamsia serinedens</name>
    <dbReference type="NCBI Taxonomy" id="391736"/>
    <lineage>
        <taxon>Bacteria</taxon>
        <taxon>Bacillati</taxon>
        <taxon>Actinomycetota</taxon>
        <taxon>Actinomycetes</taxon>
        <taxon>Mycobacteriales</taxon>
        <taxon>Nocardiaceae</taxon>
        <taxon>Williamsia</taxon>
    </lineage>
</organism>
<keyword evidence="1" id="KW-0812">Transmembrane</keyword>
<dbReference type="EMBL" id="JAMTCG010000023">
    <property type="protein sequence ID" value="MCP2163129.1"/>
    <property type="molecule type" value="Genomic_DNA"/>
</dbReference>
<reference evidence="2 3" key="1">
    <citation type="submission" date="2022-06" db="EMBL/GenBank/DDBJ databases">
        <title>Genomic Encyclopedia of Archaeal and Bacterial Type Strains, Phase II (KMG-II): from individual species to whole genera.</title>
        <authorList>
            <person name="Goeker M."/>
        </authorList>
    </citation>
    <scope>NUCLEOTIDE SEQUENCE [LARGE SCALE GENOMIC DNA]</scope>
    <source>
        <strain evidence="2 3">DSM 45037</strain>
    </source>
</reference>
<keyword evidence="3" id="KW-1185">Reference proteome</keyword>
<keyword evidence="1" id="KW-1133">Transmembrane helix</keyword>
<gene>
    <name evidence="2" type="ORF">LX12_004344</name>
</gene>
<feature type="transmembrane region" description="Helical" evidence="1">
    <location>
        <begin position="37"/>
        <end position="63"/>
    </location>
</feature>
<proteinExistence type="predicted"/>